<protein>
    <recommendedName>
        <fullName evidence="3">Phospholipase B-like</fullName>
    </recommendedName>
</protein>
<organism evidence="1 2">
    <name type="scientific">Prorocentrum cordatum</name>
    <dbReference type="NCBI Taxonomy" id="2364126"/>
    <lineage>
        <taxon>Eukaryota</taxon>
        <taxon>Sar</taxon>
        <taxon>Alveolata</taxon>
        <taxon>Dinophyceae</taxon>
        <taxon>Prorocentrales</taxon>
        <taxon>Prorocentraceae</taxon>
        <taxon>Prorocentrum</taxon>
    </lineage>
</organism>
<dbReference type="Proteomes" id="UP001189429">
    <property type="component" value="Unassembled WGS sequence"/>
</dbReference>
<dbReference type="InterPro" id="IPR003386">
    <property type="entry name" value="LACT/PDAT_acylTrfase"/>
</dbReference>
<sequence>MHSQSQLDAICPIQCLWSVLPGYNWPRSLSEATFATNASAESQHAVADFMQWVTHRVHRNWVNDHIAAEVLISSPMLGLPKAYFSLLTGDNRDFDHRSMGSMSAVVTHFFGQATRRTLWRTCSSLALIMPIGGDRLWGSRVMGRAMVQLGERNLSVEEAYDLVASNGSVPADLRRISSWLLDGVRRDRPAEADAMLAQVEPPEHVWANPLAVPLPFAPQMQKYAFYGVGVQTDVAGVLEGEASPGANGAEYSINVSATKDSGFFFGDGDYSCPVLTLGAMCQKGWKDDRRNPGRTPCTVKEYADRSEGSRLFSRKAMQSGVAETFRGGAASGDHVDLLGNHEMLKDLITIASGGSVAEHIQSSLRSFTERWADEQR</sequence>
<comment type="caution">
    <text evidence="1">The sequence shown here is derived from an EMBL/GenBank/DDBJ whole genome shotgun (WGS) entry which is preliminary data.</text>
</comment>
<name>A0ABN9RI23_9DINO</name>
<proteinExistence type="predicted"/>
<reference evidence="1" key="1">
    <citation type="submission" date="2023-10" db="EMBL/GenBank/DDBJ databases">
        <authorList>
            <person name="Chen Y."/>
            <person name="Shah S."/>
            <person name="Dougan E. K."/>
            <person name="Thang M."/>
            <person name="Chan C."/>
        </authorList>
    </citation>
    <scope>NUCLEOTIDE SEQUENCE [LARGE SCALE GENOMIC DNA]</scope>
</reference>
<evidence type="ECO:0000313" key="1">
    <source>
        <dbReference type="EMBL" id="CAK0818724.1"/>
    </source>
</evidence>
<accession>A0ABN9RI23</accession>
<dbReference type="PANTHER" id="PTHR11440">
    <property type="entry name" value="LECITHIN-CHOLESTEROL ACYLTRANSFERASE-RELATED"/>
    <property type="match status" value="1"/>
</dbReference>
<dbReference type="Pfam" id="PF02450">
    <property type="entry name" value="LCAT"/>
    <property type="match status" value="1"/>
</dbReference>
<keyword evidence="2" id="KW-1185">Reference proteome</keyword>
<gene>
    <name evidence="1" type="ORF">PCOR1329_LOCUS20892</name>
</gene>
<evidence type="ECO:0000313" key="2">
    <source>
        <dbReference type="Proteomes" id="UP001189429"/>
    </source>
</evidence>
<evidence type="ECO:0008006" key="3">
    <source>
        <dbReference type="Google" id="ProtNLM"/>
    </source>
</evidence>
<dbReference type="EMBL" id="CAUYUJ010006793">
    <property type="protein sequence ID" value="CAK0818724.1"/>
    <property type="molecule type" value="Genomic_DNA"/>
</dbReference>